<dbReference type="RefSeq" id="WP_044121207.1">
    <property type="nucleotide sequence ID" value="NZ_JXIG01000271.1"/>
</dbReference>
<comment type="caution">
    <text evidence="1">The sequence shown here is derived from an EMBL/GenBank/DDBJ whole genome shotgun (WGS) entry which is preliminary data.</text>
</comment>
<evidence type="ECO:0000313" key="1">
    <source>
        <dbReference type="EMBL" id="KIU01513.1"/>
    </source>
</evidence>
<reference evidence="1 2" key="1">
    <citation type="submission" date="2015-01" db="EMBL/GenBank/DDBJ databases">
        <title>Characterization of Swiss Staphylococcus aureus strains involved in food poisoning.</title>
        <authorList>
            <person name="Crovadore J."/>
            <person name="Chablais R."/>
            <person name="Tonacini J."/>
            <person name="Schnyder B."/>
            <person name="Lefort F."/>
        </authorList>
    </citation>
    <scope>NUCLEOTIDE SEQUENCE [LARGE SCALE GENOMIC DNA]</scope>
    <source>
        <strain evidence="1 2">SA-120</strain>
    </source>
</reference>
<accession>A0AA40JQ02</accession>
<proteinExistence type="predicted"/>
<organism evidence="1 2">
    <name type="scientific">Staphylococcus aureus</name>
    <dbReference type="NCBI Taxonomy" id="1280"/>
    <lineage>
        <taxon>Bacteria</taxon>
        <taxon>Bacillati</taxon>
        <taxon>Bacillota</taxon>
        <taxon>Bacilli</taxon>
        <taxon>Bacillales</taxon>
        <taxon>Staphylococcaceae</taxon>
        <taxon>Staphylococcus</taxon>
    </lineage>
</organism>
<name>A0AA40JQ02_STAAU</name>
<feature type="non-terminal residue" evidence="1">
    <location>
        <position position="141"/>
    </location>
</feature>
<dbReference type="Proteomes" id="UP000032274">
    <property type="component" value="Unassembled WGS sequence"/>
</dbReference>
<sequence>EVEGLFWPVGTSGKAGVPIATIALRTALQPLRLLPDKLPLATGGPAVDLTIVAPSGGGGLVTAAGLAPGEAPRLLVRVVDAGERPGSGTLGGGDAAAGGARRLILTGGQTTLSYTPPAAPGLDFLLVTLETPDGPGIELAR</sequence>
<protein>
    <submittedName>
        <fullName evidence="1">Uncharacterized protein</fullName>
    </submittedName>
</protein>
<dbReference type="AlphaFoldDB" id="A0AA40JQ02"/>
<evidence type="ECO:0000313" key="2">
    <source>
        <dbReference type="Proteomes" id="UP000032274"/>
    </source>
</evidence>
<feature type="non-terminal residue" evidence="1">
    <location>
        <position position="1"/>
    </location>
</feature>
<dbReference type="EMBL" id="JXIG01000271">
    <property type="protein sequence ID" value="KIU01513.1"/>
    <property type="molecule type" value="Genomic_DNA"/>
</dbReference>
<gene>
    <name evidence="1" type="ORF">QU38_01235</name>
</gene>